<dbReference type="Gene3D" id="3.40.50.10360">
    <property type="entry name" value="Hypothetical protein TT1679"/>
    <property type="match status" value="1"/>
</dbReference>
<proteinExistence type="inferred from homology"/>
<comment type="similarity">
    <text evidence="1">Belongs to the UPF0340 family.</text>
</comment>
<dbReference type="PIRSF" id="PIRSF007510">
    <property type="entry name" value="UCP007510"/>
    <property type="match status" value="1"/>
</dbReference>
<dbReference type="Pfam" id="PF04260">
    <property type="entry name" value="DUF436"/>
    <property type="match status" value="1"/>
</dbReference>
<accession>A0A1I5UTH3</accession>
<evidence type="ECO:0000256" key="1">
    <source>
        <dbReference type="HAMAP-Rule" id="MF_00800"/>
    </source>
</evidence>
<dbReference type="EMBL" id="FOXO01000014">
    <property type="protein sequence ID" value="SFP98026.1"/>
    <property type="molecule type" value="Genomic_DNA"/>
</dbReference>
<organism evidence="2 3">
    <name type="scientific">Butyrivibrio proteoclasticus</name>
    <dbReference type="NCBI Taxonomy" id="43305"/>
    <lineage>
        <taxon>Bacteria</taxon>
        <taxon>Bacillati</taxon>
        <taxon>Bacillota</taxon>
        <taxon>Clostridia</taxon>
        <taxon>Lachnospirales</taxon>
        <taxon>Lachnospiraceae</taxon>
        <taxon>Butyrivibrio</taxon>
    </lineage>
</organism>
<dbReference type="HAMAP" id="MF_00800">
    <property type="entry name" value="UPF0340"/>
    <property type="match status" value="1"/>
</dbReference>
<gene>
    <name evidence="2" type="ORF">SAMN04487928_11418</name>
</gene>
<dbReference type="InterPro" id="IPR028345">
    <property type="entry name" value="Antibiotic_NAT-like"/>
</dbReference>
<dbReference type="AlphaFoldDB" id="A0A1I5UTH3"/>
<keyword evidence="3" id="KW-1185">Reference proteome</keyword>
<name>A0A1I5UTH3_9FIRM</name>
<sequence>MTGVKNMNFEDITAQSRQAVTEILEKARLKAGDVFVIGCSSSEILGDQIGTATNLDSANAVYDGIMPVLKENGIFAAVQCCEHLNRALVMERAAMEKYGFEQVNAIPQPNHAGGAMATVSYQRFEDPVLVESICGKADAGIDIGGTMIGMHMHSVVVPMRISLRKIGEAPIICARHRPKYVGGQRAIYDENLM</sequence>
<dbReference type="SUPFAM" id="SSF110710">
    <property type="entry name" value="TTHA0583/YokD-like"/>
    <property type="match status" value="1"/>
</dbReference>
<dbReference type="Proteomes" id="UP000182624">
    <property type="component" value="Unassembled WGS sequence"/>
</dbReference>
<dbReference type="InterPro" id="IPR006340">
    <property type="entry name" value="DUF436"/>
</dbReference>
<evidence type="ECO:0000313" key="3">
    <source>
        <dbReference type="Proteomes" id="UP000182624"/>
    </source>
</evidence>
<dbReference type="RefSeq" id="WP_334292729.1">
    <property type="nucleotide sequence ID" value="NZ_FOXO01000014.1"/>
</dbReference>
<dbReference type="NCBIfam" id="TIGR01440">
    <property type="entry name" value="TIGR01440 family protein"/>
    <property type="match status" value="1"/>
</dbReference>
<protein>
    <recommendedName>
        <fullName evidence="1">UPF0340 protein SAMN04487928_11418</fullName>
    </recommendedName>
</protein>
<evidence type="ECO:0000313" key="2">
    <source>
        <dbReference type="EMBL" id="SFP98026.1"/>
    </source>
</evidence>
<reference evidence="3" key="1">
    <citation type="submission" date="2016-10" db="EMBL/GenBank/DDBJ databases">
        <authorList>
            <person name="Varghese N."/>
            <person name="Submissions S."/>
        </authorList>
    </citation>
    <scope>NUCLEOTIDE SEQUENCE [LARGE SCALE GENOMIC DNA]</scope>
    <source>
        <strain evidence="3">P18</strain>
    </source>
</reference>